<evidence type="ECO:0000313" key="2">
    <source>
        <dbReference type="Proteomes" id="UP001152795"/>
    </source>
</evidence>
<proteinExistence type="predicted"/>
<sequence length="211" mass="24615">MSPRQLDQTAVMVFRAVYGRITHAVILNGLRVKKTFQSVHVSKMKAFKEHLENKSKDNLTNTFENMKFHLLVLAVVFSMDIFYDELKQNNVDIDKETLSYHINVILNKNHELYEAARVQSLTVNLSRFYKEINVKFFGRFIAYSALVYRASDSFSDEIAKIRREKSCDCKVDYPSQRRHECLMLTLEESWTTYGLDAIEQVIERGNTLEAV</sequence>
<accession>A0A7D9EMK7</accession>
<name>A0A7D9EMK7_PARCT</name>
<dbReference type="EMBL" id="CACRXK020007549">
    <property type="protein sequence ID" value="CAB4012542.1"/>
    <property type="molecule type" value="Genomic_DNA"/>
</dbReference>
<gene>
    <name evidence="1" type="ORF">PACLA_8A050448</name>
</gene>
<keyword evidence="2" id="KW-1185">Reference proteome</keyword>
<organism evidence="1 2">
    <name type="scientific">Paramuricea clavata</name>
    <name type="common">Red gorgonian</name>
    <name type="synonym">Violescent sea-whip</name>
    <dbReference type="NCBI Taxonomy" id="317549"/>
    <lineage>
        <taxon>Eukaryota</taxon>
        <taxon>Metazoa</taxon>
        <taxon>Cnidaria</taxon>
        <taxon>Anthozoa</taxon>
        <taxon>Octocorallia</taxon>
        <taxon>Malacalcyonacea</taxon>
        <taxon>Plexauridae</taxon>
        <taxon>Paramuricea</taxon>
    </lineage>
</organism>
<protein>
    <submittedName>
        <fullName evidence="1">Uncharacterized protein</fullName>
    </submittedName>
</protein>
<comment type="caution">
    <text evidence="1">The sequence shown here is derived from an EMBL/GenBank/DDBJ whole genome shotgun (WGS) entry which is preliminary data.</text>
</comment>
<dbReference type="Proteomes" id="UP001152795">
    <property type="component" value="Unassembled WGS sequence"/>
</dbReference>
<evidence type="ECO:0000313" key="1">
    <source>
        <dbReference type="EMBL" id="CAB4012542.1"/>
    </source>
</evidence>
<dbReference type="AlphaFoldDB" id="A0A7D9EMK7"/>
<reference evidence="1" key="1">
    <citation type="submission" date="2020-04" db="EMBL/GenBank/DDBJ databases">
        <authorList>
            <person name="Alioto T."/>
            <person name="Alioto T."/>
            <person name="Gomez Garrido J."/>
        </authorList>
    </citation>
    <scope>NUCLEOTIDE SEQUENCE</scope>
    <source>
        <strain evidence="1">A484AB</strain>
    </source>
</reference>